<comment type="caution">
    <text evidence="2">The sequence shown here is derived from an EMBL/GenBank/DDBJ whole genome shotgun (WGS) entry which is preliminary data.</text>
</comment>
<dbReference type="EMBL" id="CAJOBG010000858">
    <property type="protein sequence ID" value="CAF3866918.1"/>
    <property type="molecule type" value="Genomic_DNA"/>
</dbReference>
<proteinExistence type="predicted"/>
<name>A0A819FMP3_9BILA</name>
<keyword evidence="3" id="KW-1185">Reference proteome</keyword>
<evidence type="ECO:0000313" key="1">
    <source>
        <dbReference type="EMBL" id="CAF1934431.1"/>
    </source>
</evidence>
<dbReference type="Proteomes" id="UP000663856">
    <property type="component" value="Unassembled WGS sequence"/>
</dbReference>
<evidence type="ECO:0000313" key="2">
    <source>
        <dbReference type="EMBL" id="CAF3866918.1"/>
    </source>
</evidence>
<reference evidence="2" key="1">
    <citation type="submission" date="2021-02" db="EMBL/GenBank/DDBJ databases">
        <authorList>
            <person name="Nowell W R."/>
        </authorList>
    </citation>
    <scope>NUCLEOTIDE SEQUENCE</scope>
</reference>
<dbReference type="AlphaFoldDB" id="A0A819FMP3"/>
<evidence type="ECO:0000313" key="3">
    <source>
        <dbReference type="Proteomes" id="UP000663866"/>
    </source>
</evidence>
<gene>
    <name evidence="2" type="ORF">OVN521_LOCUS7701</name>
    <name evidence="1" type="ORF">WKI299_LOCUS1150</name>
</gene>
<dbReference type="Proteomes" id="UP000663866">
    <property type="component" value="Unassembled WGS sequence"/>
</dbReference>
<accession>A0A819FMP3</accession>
<sequence>MPCSNEPTPASECQSFNRASVFDRIDHQLGKYKRHKLWKTFFLGGKGPTVALSTLKAYAPAISYFIMGFRDFNEFVLPYETSQNAPQIAINEHAKEDYTHYKLIIEDWEKHGGDKLVSVYDTLIPCLSLEDHQACITETFATMRSESTLSCSTKMLSFLWSDATNRHNRQLLHNCTRLVHTCGEDPVVCFAMIETGRKWTCRVFCDACISS</sequence>
<dbReference type="EMBL" id="CAJNRF010000064">
    <property type="protein sequence ID" value="CAF1934431.1"/>
    <property type="molecule type" value="Genomic_DNA"/>
</dbReference>
<organism evidence="2 3">
    <name type="scientific">Rotaria magnacalcarata</name>
    <dbReference type="NCBI Taxonomy" id="392030"/>
    <lineage>
        <taxon>Eukaryota</taxon>
        <taxon>Metazoa</taxon>
        <taxon>Spiralia</taxon>
        <taxon>Gnathifera</taxon>
        <taxon>Rotifera</taxon>
        <taxon>Eurotatoria</taxon>
        <taxon>Bdelloidea</taxon>
        <taxon>Philodinida</taxon>
        <taxon>Philodinidae</taxon>
        <taxon>Rotaria</taxon>
    </lineage>
</organism>
<protein>
    <submittedName>
        <fullName evidence="2">Uncharacterized protein</fullName>
    </submittedName>
</protein>